<evidence type="ECO:0000256" key="11">
    <source>
        <dbReference type="ARBA" id="ARBA00023065"/>
    </source>
</evidence>
<keyword evidence="12 15" id="KW-0472">Membrane</keyword>
<dbReference type="InterPro" id="IPR023393">
    <property type="entry name" value="START-like_dom_sf"/>
</dbReference>
<comment type="similarity">
    <text evidence="4">Belongs to the major facilitator superfamily. TCR/Tet family.</text>
</comment>
<dbReference type="InterPro" id="IPR011701">
    <property type="entry name" value="MFS"/>
</dbReference>
<dbReference type="GO" id="GO:0005886">
    <property type="term" value="C:plasma membrane"/>
    <property type="evidence" value="ECO:0007669"/>
    <property type="project" value="UniProtKB-SubCell"/>
</dbReference>
<feature type="transmembrane region" description="Helical" evidence="15">
    <location>
        <begin position="197"/>
        <end position="216"/>
    </location>
</feature>
<dbReference type="Pfam" id="PF07690">
    <property type="entry name" value="MFS_1"/>
    <property type="match status" value="1"/>
</dbReference>
<evidence type="ECO:0000256" key="2">
    <source>
        <dbReference type="ARBA" id="ARBA00004651"/>
    </source>
</evidence>
<dbReference type="AlphaFoldDB" id="A0A4U2PSZ4"/>
<dbReference type="Pfam" id="PF08327">
    <property type="entry name" value="AHSA1"/>
    <property type="match status" value="1"/>
</dbReference>
<keyword evidence="9" id="KW-0375">Hydrogen ion transport</keyword>
<sequence length="388" mass="42737">MEKSVEERIPKSLIWLCVLAFFSVLNETVFNVSLPDIAVQFGIEPSVANYVNTSFVLSFAVGTAVYGKISDIYGIKKLFFISVLIYGGGSLIGLLFHFWFPALLAARFIQGAGASAVPGLIMVIVTRSIEKQHQGKAFGMIGSTVAGFMSMIPYMMREVHRMSTSLIGGSVLFPGTIGVILFGIIGGSLVDRRGARFVMVAGLLLLGAGLLIVSLFADSTPWIISGALVLIFGGLSFVKTVIISLPDISQRPSNLTVERKMEASPNVLYQAWTKRFDHWFAAPGSVIMEARVNTAFFFETHFEGKRHPHYGRFLRLEQDRLIELTWVTGEGGTKGYETVLTVELELSGNGTLLRLTHAGFPDENSRNQHEQAWPFVLELLDKRMMTNS</sequence>
<feature type="transmembrane region" description="Helical" evidence="15">
    <location>
        <begin position="137"/>
        <end position="156"/>
    </location>
</feature>
<dbReference type="InterPro" id="IPR020846">
    <property type="entry name" value="MFS_dom"/>
</dbReference>
<evidence type="ECO:0000256" key="3">
    <source>
        <dbReference type="ARBA" id="ARBA00006817"/>
    </source>
</evidence>
<evidence type="ECO:0000256" key="1">
    <source>
        <dbReference type="ARBA" id="ARBA00003279"/>
    </source>
</evidence>
<feature type="transmembrane region" description="Helical" evidence="15">
    <location>
        <begin position="78"/>
        <end position="99"/>
    </location>
</feature>
<dbReference type="GO" id="GO:0015297">
    <property type="term" value="F:antiporter activity"/>
    <property type="evidence" value="ECO:0007669"/>
    <property type="project" value="UniProtKB-KW"/>
</dbReference>
<dbReference type="PANTHER" id="PTHR23501:SF188">
    <property type="entry name" value="TETRACYCLINE RESISTANCE PROTEIN"/>
    <property type="match status" value="1"/>
</dbReference>
<evidence type="ECO:0000256" key="6">
    <source>
        <dbReference type="ARBA" id="ARBA00022449"/>
    </source>
</evidence>
<dbReference type="Gene3D" id="3.30.530.20">
    <property type="match status" value="1"/>
</dbReference>
<dbReference type="InterPro" id="IPR013538">
    <property type="entry name" value="ASHA1/2-like_C"/>
</dbReference>
<feature type="transmembrane region" description="Helical" evidence="15">
    <location>
        <begin position="47"/>
        <end position="66"/>
    </location>
</feature>
<evidence type="ECO:0000313" key="18">
    <source>
        <dbReference type="Proteomes" id="UP000308114"/>
    </source>
</evidence>
<evidence type="ECO:0000256" key="4">
    <source>
        <dbReference type="ARBA" id="ARBA00007520"/>
    </source>
</evidence>
<dbReference type="PROSITE" id="PS50850">
    <property type="entry name" value="MFS"/>
    <property type="match status" value="1"/>
</dbReference>
<keyword evidence="10 15" id="KW-1133">Transmembrane helix</keyword>
<dbReference type="GO" id="GO:1902600">
    <property type="term" value="P:proton transmembrane transport"/>
    <property type="evidence" value="ECO:0007669"/>
    <property type="project" value="UniProtKB-KW"/>
</dbReference>
<feature type="transmembrane region" description="Helical" evidence="15">
    <location>
        <begin position="162"/>
        <end position="185"/>
    </location>
</feature>
<feature type="domain" description="Major facilitator superfamily (MFS) profile" evidence="16">
    <location>
        <begin position="12"/>
        <end position="388"/>
    </location>
</feature>
<feature type="transmembrane region" description="Helical" evidence="15">
    <location>
        <begin position="12"/>
        <end position="35"/>
    </location>
</feature>
<keyword evidence="13" id="KW-0046">Antibiotic resistance</keyword>
<comment type="subcellular location">
    <subcellularLocation>
        <location evidence="2">Cell membrane</location>
        <topology evidence="2">Multi-pass membrane protein</topology>
    </subcellularLocation>
</comment>
<dbReference type="Proteomes" id="UP000308114">
    <property type="component" value="Unassembled WGS sequence"/>
</dbReference>
<dbReference type="PRINTS" id="PR01036">
    <property type="entry name" value="TCRTETB"/>
</dbReference>
<dbReference type="RefSeq" id="WP_137063196.1">
    <property type="nucleotide sequence ID" value="NZ_PNXQ01000016.1"/>
</dbReference>
<dbReference type="SUPFAM" id="SSF103473">
    <property type="entry name" value="MFS general substrate transporter"/>
    <property type="match status" value="1"/>
</dbReference>
<reference evidence="17 18" key="1">
    <citation type="submission" date="2018-01" db="EMBL/GenBank/DDBJ databases">
        <title>Bacillales members from the olive rhizosphere are effective biological control agents against Verticillium dahliae.</title>
        <authorList>
            <person name="Gomez-Lama C."/>
            <person name="Legarda G."/>
            <person name="Ruano-Rosa D."/>
            <person name="Pizarro-Tobias P."/>
            <person name="Valverde-Corredor A."/>
            <person name="Niqui J.L."/>
            <person name="Trivino J.C."/>
            <person name="Roca A."/>
            <person name="Mercado-Blanco J."/>
        </authorList>
    </citation>
    <scope>NUCLEOTIDE SEQUENCE [LARGE SCALE GENOMIC DNA]</scope>
    <source>
        <strain evidence="17 18">PIC167</strain>
    </source>
</reference>
<evidence type="ECO:0000256" key="14">
    <source>
        <dbReference type="ARBA" id="ARBA00040630"/>
    </source>
</evidence>
<organism evidence="17 18">
    <name type="scientific">Paenibacillus terrae</name>
    <dbReference type="NCBI Taxonomy" id="159743"/>
    <lineage>
        <taxon>Bacteria</taxon>
        <taxon>Bacillati</taxon>
        <taxon>Bacillota</taxon>
        <taxon>Bacilli</taxon>
        <taxon>Bacillales</taxon>
        <taxon>Paenibacillaceae</taxon>
        <taxon>Paenibacillus</taxon>
    </lineage>
</organism>
<proteinExistence type="inferred from homology"/>
<keyword evidence="5" id="KW-0813">Transport</keyword>
<evidence type="ECO:0000256" key="10">
    <source>
        <dbReference type="ARBA" id="ARBA00022989"/>
    </source>
</evidence>
<dbReference type="Gene3D" id="1.20.1720.10">
    <property type="entry name" value="Multidrug resistance protein D"/>
    <property type="match status" value="1"/>
</dbReference>
<evidence type="ECO:0000256" key="12">
    <source>
        <dbReference type="ARBA" id="ARBA00023136"/>
    </source>
</evidence>
<protein>
    <recommendedName>
        <fullName evidence="14">Tetracycline resistance protein</fullName>
    </recommendedName>
</protein>
<evidence type="ECO:0000313" key="17">
    <source>
        <dbReference type="EMBL" id="TKH41520.1"/>
    </source>
</evidence>
<comment type="function">
    <text evidence="1">Resistance to tetracycline by an active tetracycline efflux. This is an energy-dependent process that decreases the accumulation of the antibiotic in whole cells. This protein functions as a metal-tetracycline/H(+) antiporter.</text>
</comment>
<dbReference type="GO" id="GO:0046677">
    <property type="term" value="P:response to antibiotic"/>
    <property type="evidence" value="ECO:0007669"/>
    <property type="project" value="UniProtKB-KW"/>
</dbReference>
<keyword evidence="11" id="KW-0406">Ion transport</keyword>
<evidence type="ECO:0000256" key="13">
    <source>
        <dbReference type="ARBA" id="ARBA00023251"/>
    </source>
</evidence>
<keyword evidence="7" id="KW-1003">Cell membrane</keyword>
<comment type="caution">
    <text evidence="17">The sequence shown here is derived from an EMBL/GenBank/DDBJ whole genome shotgun (WGS) entry which is preliminary data.</text>
</comment>
<evidence type="ECO:0000256" key="15">
    <source>
        <dbReference type="SAM" id="Phobius"/>
    </source>
</evidence>
<dbReference type="EMBL" id="PNXQ01000016">
    <property type="protein sequence ID" value="TKH41520.1"/>
    <property type="molecule type" value="Genomic_DNA"/>
</dbReference>
<feature type="transmembrane region" description="Helical" evidence="15">
    <location>
        <begin position="105"/>
        <end position="125"/>
    </location>
</feature>
<name>A0A4U2PSZ4_9BACL</name>
<evidence type="ECO:0000256" key="7">
    <source>
        <dbReference type="ARBA" id="ARBA00022475"/>
    </source>
</evidence>
<keyword evidence="6" id="KW-0050">Antiport</keyword>
<evidence type="ECO:0000256" key="5">
    <source>
        <dbReference type="ARBA" id="ARBA00022448"/>
    </source>
</evidence>
<dbReference type="Gene3D" id="1.20.1250.20">
    <property type="entry name" value="MFS general substrate transporter like domains"/>
    <property type="match status" value="1"/>
</dbReference>
<evidence type="ECO:0000256" key="8">
    <source>
        <dbReference type="ARBA" id="ARBA00022692"/>
    </source>
</evidence>
<dbReference type="PANTHER" id="PTHR23501">
    <property type="entry name" value="MAJOR FACILITATOR SUPERFAMILY"/>
    <property type="match status" value="1"/>
</dbReference>
<evidence type="ECO:0000259" key="16">
    <source>
        <dbReference type="PROSITE" id="PS50850"/>
    </source>
</evidence>
<feature type="transmembrane region" description="Helical" evidence="15">
    <location>
        <begin position="222"/>
        <end position="245"/>
    </location>
</feature>
<evidence type="ECO:0000256" key="9">
    <source>
        <dbReference type="ARBA" id="ARBA00022781"/>
    </source>
</evidence>
<dbReference type="InterPro" id="IPR036259">
    <property type="entry name" value="MFS_trans_sf"/>
</dbReference>
<keyword evidence="8 15" id="KW-0812">Transmembrane</keyword>
<dbReference type="SUPFAM" id="SSF55961">
    <property type="entry name" value="Bet v1-like"/>
    <property type="match status" value="1"/>
</dbReference>
<dbReference type="CDD" id="cd07814">
    <property type="entry name" value="SRPBCC_CalC_Aha1-like"/>
    <property type="match status" value="1"/>
</dbReference>
<comment type="similarity">
    <text evidence="3">Belongs to the AHA1 family.</text>
</comment>
<accession>A0A4U2PSZ4</accession>
<gene>
    <name evidence="17" type="ORF">C1I60_19450</name>
</gene>